<feature type="transmembrane region" description="Helical" evidence="1">
    <location>
        <begin position="63"/>
        <end position="87"/>
    </location>
</feature>
<dbReference type="PATRIC" id="fig|70996.4.peg.4284"/>
<feature type="transmembrane region" description="Helical" evidence="1">
    <location>
        <begin position="108"/>
        <end position="128"/>
    </location>
</feature>
<dbReference type="STRING" id="70996.SE18_26080"/>
<comment type="caution">
    <text evidence="2">The sequence shown here is derived from an EMBL/GenBank/DDBJ whole genome shotgun (WGS) entry which is preliminary data.</text>
</comment>
<accession>A0A0P6XBL5</accession>
<feature type="transmembrane region" description="Helical" evidence="1">
    <location>
        <begin position="21"/>
        <end position="43"/>
    </location>
</feature>
<dbReference type="RefSeq" id="WP_054537399.1">
    <property type="nucleotide sequence ID" value="NZ_LGKP01000045.1"/>
</dbReference>
<keyword evidence="1" id="KW-0812">Transmembrane</keyword>
<sequence length="470" mass="51118">MRGRLHTWWDEITSSLWFIPSIFIVLAIVISTGLIEIDAWLAAQASPLIPWIFSGTADAARTVLSVIAGSLITVISIAISLTIVALVQASAQWTPRVLRQFTASRPNQVVLGAYAATFIYALLVLRAVRSAEQTDSGTAIQASFVPALSVTVALGLALICVGLLIFFIHHIAQSLQISRILDRIRHEFVAQLDHLYPADDRGGDPDHHAVAHHVEEQYAAPIQIIRSEQAGFLRHIDQDALVAATHGTTDWLWVRPPIGTFVAYGGILAEYAGTVPANDDLTGRIRAACILAPERTTSQDILFAIRQIVDIGLRALSPGINDMTTAEYALWHLSDMLGRLAIRPFPPEEQRAADGVTRLRVSRPSWEVFVATAFDQLRRAGQADVHVTQTLLEVLTDLVARIPVDRRGAVHHQLSEIRHALNQASWSPADSVALQTQANALAQVLAGAAAYGTTSRGTSVGRTEGSPWSR</sequence>
<proteinExistence type="predicted"/>
<dbReference type="OrthoDB" id="2955631at2"/>
<feature type="transmembrane region" description="Helical" evidence="1">
    <location>
        <begin position="148"/>
        <end position="169"/>
    </location>
</feature>
<evidence type="ECO:0000313" key="2">
    <source>
        <dbReference type="EMBL" id="KPL79584.1"/>
    </source>
</evidence>
<dbReference type="Proteomes" id="UP000050277">
    <property type="component" value="Unassembled WGS sequence"/>
</dbReference>
<evidence type="ECO:0008006" key="4">
    <source>
        <dbReference type="Google" id="ProtNLM"/>
    </source>
</evidence>
<gene>
    <name evidence="2" type="ORF">SE18_26080</name>
</gene>
<keyword evidence="1" id="KW-0472">Membrane</keyword>
<dbReference type="Pfam" id="PF10011">
    <property type="entry name" value="DUF2254"/>
    <property type="match status" value="1"/>
</dbReference>
<keyword evidence="3" id="KW-1185">Reference proteome</keyword>
<evidence type="ECO:0000313" key="3">
    <source>
        <dbReference type="Proteomes" id="UP000050277"/>
    </source>
</evidence>
<evidence type="ECO:0000256" key="1">
    <source>
        <dbReference type="SAM" id="Phobius"/>
    </source>
</evidence>
<reference evidence="2 3" key="1">
    <citation type="submission" date="2015-07" db="EMBL/GenBank/DDBJ databases">
        <title>Whole genome sequence of Herpetosiphon geysericola DSM 7119.</title>
        <authorList>
            <person name="Hemp J."/>
            <person name="Ward L.M."/>
            <person name="Pace L.A."/>
            <person name="Fischer W.W."/>
        </authorList>
    </citation>
    <scope>NUCLEOTIDE SEQUENCE [LARGE SCALE GENOMIC DNA]</scope>
    <source>
        <strain evidence="2 3">DSM 7119</strain>
    </source>
</reference>
<dbReference type="EMBL" id="LGKP01000045">
    <property type="protein sequence ID" value="KPL79584.1"/>
    <property type="molecule type" value="Genomic_DNA"/>
</dbReference>
<dbReference type="InterPro" id="IPR018723">
    <property type="entry name" value="DUF2254_membrane"/>
</dbReference>
<name>A0A0P6XBL5_9CHLR</name>
<organism evidence="2 3">
    <name type="scientific">Herpetosiphon geysericola</name>
    <dbReference type="NCBI Taxonomy" id="70996"/>
    <lineage>
        <taxon>Bacteria</taxon>
        <taxon>Bacillati</taxon>
        <taxon>Chloroflexota</taxon>
        <taxon>Chloroflexia</taxon>
        <taxon>Herpetosiphonales</taxon>
        <taxon>Herpetosiphonaceae</taxon>
        <taxon>Herpetosiphon</taxon>
    </lineage>
</organism>
<keyword evidence="1" id="KW-1133">Transmembrane helix</keyword>
<dbReference type="AlphaFoldDB" id="A0A0P6XBL5"/>
<protein>
    <recommendedName>
        <fullName evidence="4">DUF2254 domain-containing protein</fullName>
    </recommendedName>
</protein>